<comment type="caution">
    <text evidence="1">The sequence shown here is derived from an EMBL/GenBank/DDBJ whole genome shotgun (WGS) entry which is preliminary data.</text>
</comment>
<dbReference type="PANTHER" id="PTHR17985">
    <property type="entry name" value="SER/THR-RICH PROTEIN T10 IN DGCR REGION"/>
    <property type="match status" value="1"/>
</dbReference>
<dbReference type="GO" id="GO:0009306">
    <property type="term" value="P:protein secretion"/>
    <property type="evidence" value="ECO:0007669"/>
    <property type="project" value="TreeGrafter"/>
</dbReference>
<dbReference type="Pfam" id="PF05742">
    <property type="entry name" value="TANGO2"/>
    <property type="match status" value="1"/>
</dbReference>
<evidence type="ECO:0000313" key="1">
    <source>
        <dbReference type="EMBL" id="KAG6449726.1"/>
    </source>
</evidence>
<proteinExistence type="predicted"/>
<dbReference type="InterPro" id="IPR008551">
    <property type="entry name" value="TANGO2"/>
</dbReference>
<gene>
    <name evidence="1" type="ORF">O3G_MSEX006224</name>
</gene>
<dbReference type="Proteomes" id="UP000791440">
    <property type="component" value="Unassembled WGS sequence"/>
</dbReference>
<protein>
    <submittedName>
        <fullName evidence="1">Uncharacterized protein</fullName>
    </submittedName>
</protein>
<evidence type="ECO:0000313" key="2">
    <source>
        <dbReference type="Proteomes" id="UP000791440"/>
    </source>
</evidence>
<dbReference type="GO" id="GO:0005794">
    <property type="term" value="C:Golgi apparatus"/>
    <property type="evidence" value="ECO:0007669"/>
    <property type="project" value="TreeGrafter"/>
</dbReference>
<sequence>MCILFIYNGSNDPDSDYAAVVISNRDEFYDRPSSAMAPWTEDYTVVGGRDLQSGCDNGTWLGFSPKRKKLGVLLNLPGKPKDNAKSRGMIVADYVRNDKPATLYVEDMKNDAKECNDFIFVSLELINSTPTIQAYNNVTDEIIAYTDTCVGFGNSLPQNPLKKVEAGKQMLQHICTKYKKVTMKKAFIEELFHLLKSEERHLPDQQLETRRPDLYKELSSIFVCVPKGRYGTRTHSLLLITKGGHADLIEHTMQEPIDPLNPTWVRSEFQFDIEF</sequence>
<name>A0A921Z2F4_MANSE</name>
<dbReference type="AlphaFoldDB" id="A0A921Z2F4"/>
<dbReference type="GO" id="GO:0007030">
    <property type="term" value="P:Golgi organization"/>
    <property type="evidence" value="ECO:0007669"/>
    <property type="project" value="TreeGrafter"/>
</dbReference>
<dbReference type="EMBL" id="JH668378">
    <property type="protein sequence ID" value="KAG6449726.1"/>
    <property type="molecule type" value="Genomic_DNA"/>
</dbReference>
<organism evidence="1 2">
    <name type="scientific">Manduca sexta</name>
    <name type="common">Tobacco hawkmoth</name>
    <name type="synonym">Tobacco hornworm</name>
    <dbReference type="NCBI Taxonomy" id="7130"/>
    <lineage>
        <taxon>Eukaryota</taxon>
        <taxon>Metazoa</taxon>
        <taxon>Ecdysozoa</taxon>
        <taxon>Arthropoda</taxon>
        <taxon>Hexapoda</taxon>
        <taxon>Insecta</taxon>
        <taxon>Pterygota</taxon>
        <taxon>Neoptera</taxon>
        <taxon>Endopterygota</taxon>
        <taxon>Lepidoptera</taxon>
        <taxon>Glossata</taxon>
        <taxon>Ditrysia</taxon>
        <taxon>Bombycoidea</taxon>
        <taxon>Sphingidae</taxon>
        <taxon>Sphinginae</taxon>
        <taxon>Sphingini</taxon>
        <taxon>Manduca</taxon>
    </lineage>
</organism>
<dbReference type="PANTHER" id="PTHR17985:SF8">
    <property type="entry name" value="TRANSPORT AND GOLGI ORGANIZATION PROTEIN 2 HOMOLOG"/>
    <property type="match status" value="1"/>
</dbReference>
<keyword evidence="2" id="KW-1185">Reference proteome</keyword>
<reference evidence="1" key="2">
    <citation type="submission" date="2020-12" db="EMBL/GenBank/DDBJ databases">
        <authorList>
            <person name="Kanost M."/>
        </authorList>
    </citation>
    <scope>NUCLEOTIDE SEQUENCE</scope>
</reference>
<accession>A0A921Z2F4</accession>
<reference evidence="1" key="1">
    <citation type="journal article" date="2016" name="Insect Biochem. Mol. Biol.">
        <title>Multifaceted biological insights from a draft genome sequence of the tobacco hornworm moth, Manduca sexta.</title>
        <authorList>
            <person name="Kanost M.R."/>
            <person name="Arrese E.L."/>
            <person name="Cao X."/>
            <person name="Chen Y.R."/>
            <person name="Chellapilla S."/>
            <person name="Goldsmith M.R."/>
            <person name="Grosse-Wilde E."/>
            <person name="Heckel D.G."/>
            <person name="Herndon N."/>
            <person name="Jiang H."/>
            <person name="Papanicolaou A."/>
            <person name="Qu J."/>
            <person name="Soulages J.L."/>
            <person name="Vogel H."/>
            <person name="Walters J."/>
            <person name="Waterhouse R.M."/>
            <person name="Ahn S.J."/>
            <person name="Almeida F.C."/>
            <person name="An C."/>
            <person name="Aqrawi P."/>
            <person name="Bretschneider A."/>
            <person name="Bryant W.B."/>
            <person name="Bucks S."/>
            <person name="Chao H."/>
            <person name="Chevignon G."/>
            <person name="Christen J.M."/>
            <person name="Clarke D.F."/>
            <person name="Dittmer N.T."/>
            <person name="Ferguson L.C.F."/>
            <person name="Garavelou S."/>
            <person name="Gordon K.H.J."/>
            <person name="Gunaratna R.T."/>
            <person name="Han Y."/>
            <person name="Hauser F."/>
            <person name="He Y."/>
            <person name="Heidel-Fischer H."/>
            <person name="Hirsh A."/>
            <person name="Hu Y."/>
            <person name="Jiang H."/>
            <person name="Kalra D."/>
            <person name="Klinner C."/>
            <person name="Konig C."/>
            <person name="Kovar C."/>
            <person name="Kroll A.R."/>
            <person name="Kuwar S.S."/>
            <person name="Lee S.L."/>
            <person name="Lehman R."/>
            <person name="Li K."/>
            <person name="Li Z."/>
            <person name="Liang H."/>
            <person name="Lovelace S."/>
            <person name="Lu Z."/>
            <person name="Mansfield J.H."/>
            <person name="McCulloch K.J."/>
            <person name="Mathew T."/>
            <person name="Morton B."/>
            <person name="Muzny D.M."/>
            <person name="Neunemann D."/>
            <person name="Ongeri F."/>
            <person name="Pauchet Y."/>
            <person name="Pu L.L."/>
            <person name="Pyrousis I."/>
            <person name="Rao X.J."/>
            <person name="Redding A."/>
            <person name="Roesel C."/>
            <person name="Sanchez-Gracia A."/>
            <person name="Schaack S."/>
            <person name="Shukla A."/>
            <person name="Tetreau G."/>
            <person name="Wang Y."/>
            <person name="Xiong G.H."/>
            <person name="Traut W."/>
            <person name="Walsh T.K."/>
            <person name="Worley K.C."/>
            <person name="Wu D."/>
            <person name="Wu W."/>
            <person name="Wu Y.Q."/>
            <person name="Zhang X."/>
            <person name="Zou Z."/>
            <person name="Zucker H."/>
            <person name="Briscoe A.D."/>
            <person name="Burmester T."/>
            <person name="Clem R.J."/>
            <person name="Feyereisen R."/>
            <person name="Grimmelikhuijzen C.J.P."/>
            <person name="Hamodrakas S.J."/>
            <person name="Hansson B.S."/>
            <person name="Huguet E."/>
            <person name="Jermiin L.S."/>
            <person name="Lan Q."/>
            <person name="Lehman H.K."/>
            <person name="Lorenzen M."/>
            <person name="Merzendorfer H."/>
            <person name="Michalopoulos I."/>
            <person name="Morton D.B."/>
            <person name="Muthukrishnan S."/>
            <person name="Oakeshott J.G."/>
            <person name="Palmer W."/>
            <person name="Park Y."/>
            <person name="Passarelli A.L."/>
            <person name="Rozas J."/>
            <person name="Schwartz L.M."/>
            <person name="Smith W."/>
            <person name="Southgate A."/>
            <person name="Vilcinskas A."/>
            <person name="Vogt R."/>
            <person name="Wang P."/>
            <person name="Werren J."/>
            <person name="Yu X.Q."/>
            <person name="Zhou J.J."/>
            <person name="Brown S.J."/>
            <person name="Scherer S.E."/>
            <person name="Richards S."/>
            <person name="Blissard G.W."/>
        </authorList>
    </citation>
    <scope>NUCLEOTIDE SEQUENCE</scope>
</reference>